<feature type="region of interest" description="Disordered" evidence="1">
    <location>
        <begin position="207"/>
        <end position="334"/>
    </location>
</feature>
<feature type="compositionally biased region" description="Pro residues" evidence="1">
    <location>
        <begin position="259"/>
        <end position="283"/>
    </location>
</feature>
<protein>
    <recommendedName>
        <fullName evidence="4">DUF2336 domain-containing protein</fullName>
    </recommendedName>
</protein>
<evidence type="ECO:0000313" key="2">
    <source>
        <dbReference type="EMBL" id="MCZ0962497.1"/>
    </source>
</evidence>
<evidence type="ECO:0000256" key="1">
    <source>
        <dbReference type="SAM" id="MobiDB-lite"/>
    </source>
</evidence>
<dbReference type="EMBL" id="JAPTYD010000017">
    <property type="protein sequence ID" value="MCZ0962497.1"/>
    <property type="molecule type" value="Genomic_DNA"/>
</dbReference>
<dbReference type="Proteomes" id="UP001149822">
    <property type="component" value="Unassembled WGS sequence"/>
</dbReference>
<reference evidence="2" key="1">
    <citation type="submission" date="2022-12" db="EMBL/GenBank/DDBJ databases">
        <title>Paracoccus sp. EF6 isolated from a lake water.</title>
        <authorList>
            <person name="Liu H."/>
        </authorList>
    </citation>
    <scope>NUCLEOTIDE SEQUENCE</scope>
    <source>
        <strain evidence="2">EF6</strain>
    </source>
</reference>
<organism evidence="2 3">
    <name type="scientific">Paracoccus benzoatiresistens</name>
    <dbReference type="NCBI Taxonomy" id="2997341"/>
    <lineage>
        <taxon>Bacteria</taxon>
        <taxon>Pseudomonadati</taxon>
        <taxon>Pseudomonadota</taxon>
        <taxon>Alphaproteobacteria</taxon>
        <taxon>Rhodobacterales</taxon>
        <taxon>Paracoccaceae</taxon>
        <taxon>Paracoccus</taxon>
    </lineage>
</organism>
<keyword evidence="3" id="KW-1185">Reference proteome</keyword>
<feature type="compositionally biased region" description="Low complexity" evidence="1">
    <location>
        <begin position="291"/>
        <end position="303"/>
    </location>
</feature>
<sequence>MGTLTVGSLVLSLRLPGGAQDRAGAVQDVVERRFLPAVLDALACELDAVYGEAAVIRIRRLRVRLRIGPEIRNAADLARQVGQDLAAHIQDIALVAHPGTPPPPVEAEARIWPTAGAWHGAALIAALRDEPGPEGRRDDLPALARTLLDEPPDVVAATLGHCAEAGLLDKVISALPPSVQQTLLARFAPVLPPSIRAAILAVIEGASPEDSAPGDKADPGPARPPAVPARSPNSAEPRPPRHNQVQPPRRRFERRAPDPAAPPGGLPRPVLHPGPAATLPPAPQASGVSTPARPAARAGPDPGTTMSARRAGSIPDIGDAPPPDRIGTDAGPSSAAYPTGWGGLVYLVTLAIRLGIPEALWRIGVPEGSAMAAMLATLSGVPGDPASAALAAEFPRPPAPPDSVPDWARREFCTTITTAARDLAGTDLGARIETRRAALAGDGSWCLSEWGAAALVATLAELIHRPLDAQALTGLLGIAGEVEIGPRLILVRLPSDAVDFDIRRAGLDADPGHLTWLGKRLEIAFGSGEEDWAG</sequence>
<name>A0ABT4J5W3_9RHOB</name>
<comment type="caution">
    <text evidence="2">The sequence shown here is derived from an EMBL/GenBank/DDBJ whole genome shotgun (WGS) entry which is preliminary data.</text>
</comment>
<evidence type="ECO:0008006" key="4">
    <source>
        <dbReference type="Google" id="ProtNLM"/>
    </source>
</evidence>
<accession>A0ABT4J5W3</accession>
<proteinExistence type="predicted"/>
<dbReference type="RefSeq" id="WP_268942522.1">
    <property type="nucleotide sequence ID" value="NZ_JAPTYD010000017.1"/>
</dbReference>
<gene>
    <name evidence="2" type="ORF">OU682_12795</name>
</gene>
<evidence type="ECO:0000313" key="3">
    <source>
        <dbReference type="Proteomes" id="UP001149822"/>
    </source>
</evidence>